<keyword evidence="1" id="KW-0805">Transcription regulation</keyword>
<dbReference type="InterPro" id="IPR052158">
    <property type="entry name" value="INH-QAR"/>
</dbReference>
<dbReference type="RefSeq" id="WP_130362037.1">
    <property type="nucleotide sequence ID" value="NZ_SGXC01000004.1"/>
</dbReference>
<dbReference type="EMBL" id="SGXC01000004">
    <property type="protein sequence ID" value="RZS76971.1"/>
    <property type="molecule type" value="Genomic_DNA"/>
</dbReference>
<reference evidence="4 5" key="1">
    <citation type="submission" date="2019-02" db="EMBL/GenBank/DDBJ databases">
        <title>Genomic Encyclopedia of Type Strains, Phase IV (KMG-IV): sequencing the most valuable type-strain genomes for metagenomic binning, comparative biology and taxonomic classification.</title>
        <authorList>
            <person name="Goeker M."/>
        </authorList>
    </citation>
    <scope>NUCLEOTIDE SEQUENCE [LARGE SCALE GENOMIC DNA]</scope>
    <source>
        <strain evidence="4 5">K24</strain>
    </source>
</reference>
<dbReference type="InterPro" id="IPR029062">
    <property type="entry name" value="Class_I_gatase-like"/>
</dbReference>
<comment type="caution">
    <text evidence="4">The sequence shown here is derived from an EMBL/GenBank/DDBJ whole genome shotgun (WGS) entry which is preliminary data.</text>
</comment>
<dbReference type="PANTHER" id="PTHR43130:SF3">
    <property type="entry name" value="HTH-TYPE TRANSCRIPTIONAL REGULATOR RV1931C"/>
    <property type="match status" value="1"/>
</dbReference>
<proteinExistence type="predicted"/>
<feature type="domain" description="HTH araC/xylS-type" evidence="3">
    <location>
        <begin position="211"/>
        <end position="309"/>
    </location>
</feature>
<keyword evidence="2" id="KW-0804">Transcription</keyword>
<dbReference type="PROSITE" id="PS01124">
    <property type="entry name" value="HTH_ARAC_FAMILY_2"/>
    <property type="match status" value="1"/>
</dbReference>
<dbReference type="OrthoDB" id="8543772at2"/>
<dbReference type="PANTHER" id="PTHR43130">
    <property type="entry name" value="ARAC-FAMILY TRANSCRIPTIONAL REGULATOR"/>
    <property type="match status" value="1"/>
</dbReference>
<accession>A0A4Q7N6J3</accession>
<dbReference type="InterPro" id="IPR009057">
    <property type="entry name" value="Homeodomain-like_sf"/>
</dbReference>
<dbReference type="Gene3D" id="1.10.10.60">
    <property type="entry name" value="Homeodomain-like"/>
    <property type="match status" value="1"/>
</dbReference>
<evidence type="ECO:0000256" key="1">
    <source>
        <dbReference type="ARBA" id="ARBA00023015"/>
    </source>
</evidence>
<dbReference type="InterPro" id="IPR002818">
    <property type="entry name" value="DJ-1/PfpI"/>
</dbReference>
<protein>
    <submittedName>
        <fullName evidence="4">AraC family transcriptional regulator with amidase-like domain</fullName>
    </submittedName>
</protein>
<evidence type="ECO:0000313" key="5">
    <source>
        <dbReference type="Proteomes" id="UP000292445"/>
    </source>
</evidence>
<evidence type="ECO:0000256" key="2">
    <source>
        <dbReference type="ARBA" id="ARBA00023163"/>
    </source>
</evidence>
<gene>
    <name evidence="4" type="ORF">EV675_5694</name>
</gene>
<dbReference type="Gene3D" id="3.40.50.880">
    <property type="match status" value="1"/>
</dbReference>
<sequence>MHRVGYLLPEGFQVMGLGTQAVFEFANLVAGEPFYEVENYALGGTVRASTGLTVQARAFTARSQADTWLVAGVISPLDTPVASGLLPRLRKLATRARRVAGLCTGAFVLAEAGLLDGRRATTHWYWAEALQQRHPGVQVEADRIYIADGAVWTSAGMTAELDLALAMVEKDLGAETARSVAHRLVMHQRRSGGQSQHSEMLRLAPKSDRIQRALEHARRHLAQPLSVEELAGAARLSPRQFSRVFTAETGQSPAKAIEGLRLEAARLMIESSRHPLEVVARESGFRDRRHMREAFMRGFGLPPQAVRREARATP</sequence>
<dbReference type="Proteomes" id="UP000292445">
    <property type="component" value="Unassembled WGS sequence"/>
</dbReference>
<evidence type="ECO:0000313" key="4">
    <source>
        <dbReference type="EMBL" id="RZS76971.1"/>
    </source>
</evidence>
<dbReference type="GO" id="GO:0003700">
    <property type="term" value="F:DNA-binding transcription factor activity"/>
    <property type="evidence" value="ECO:0007669"/>
    <property type="project" value="InterPro"/>
</dbReference>
<organism evidence="4 5">
    <name type="scientific">Pigmentiphaga kullae</name>
    <dbReference type="NCBI Taxonomy" id="151784"/>
    <lineage>
        <taxon>Bacteria</taxon>
        <taxon>Pseudomonadati</taxon>
        <taxon>Pseudomonadota</taxon>
        <taxon>Betaproteobacteria</taxon>
        <taxon>Burkholderiales</taxon>
        <taxon>Alcaligenaceae</taxon>
        <taxon>Pigmentiphaga</taxon>
    </lineage>
</organism>
<dbReference type="SUPFAM" id="SSF52317">
    <property type="entry name" value="Class I glutamine amidotransferase-like"/>
    <property type="match status" value="1"/>
</dbReference>
<evidence type="ECO:0000259" key="3">
    <source>
        <dbReference type="PROSITE" id="PS01124"/>
    </source>
</evidence>
<dbReference type="CDD" id="cd03137">
    <property type="entry name" value="GATase1_AraC_1"/>
    <property type="match status" value="1"/>
</dbReference>
<dbReference type="SUPFAM" id="SSF46689">
    <property type="entry name" value="Homeodomain-like"/>
    <property type="match status" value="2"/>
</dbReference>
<keyword evidence="5" id="KW-1185">Reference proteome</keyword>
<dbReference type="AlphaFoldDB" id="A0A4Q7N6J3"/>
<dbReference type="InterPro" id="IPR018060">
    <property type="entry name" value="HTH_AraC"/>
</dbReference>
<name>A0A4Q7N6J3_9BURK</name>
<dbReference type="Pfam" id="PF12833">
    <property type="entry name" value="HTH_18"/>
    <property type="match status" value="1"/>
</dbReference>
<dbReference type="Pfam" id="PF01965">
    <property type="entry name" value="DJ-1_PfpI"/>
    <property type="match status" value="1"/>
</dbReference>
<dbReference type="SMART" id="SM00342">
    <property type="entry name" value="HTH_ARAC"/>
    <property type="match status" value="1"/>
</dbReference>
<dbReference type="GO" id="GO:0043565">
    <property type="term" value="F:sequence-specific DNA binding"/>
    <property type="evidence" value="ECO:0007669"/>
    <property type="project" value="InterPro"/>
</dbReference>